<dbReference type="AlphaFoldDB" id="A0A1X0IK39"/>
<evidence type="ECO:0008006" key="3">
    <source>
        <dbReference type="Google" id="ProtNLM"/>
    </source>
</evidence>
<protein>
    <recommendedName>
        <fullName evidence="3">DUF4352 domain-containing protein</fullName>
    </recommendedName>
</protein>
<keyword evidence="2" id="KW-1185">Reference proteome</keyword>
<reference evidence="1 2" key="1">
    <citation type="submission" date="2016-12" db="EMBL/GenBank/DDBJ databases">
        <title>The new phylogeny of genus Mycobacterium.</title>
        <authorList>
            <person name="Tortoli E."/>
            <person name="Trovato A."/>
            <person name="Cirillo D.M."/>
        </authorList>
    </citation>
    <scope>NUCLEOTIDE SEQUENCE [LARGE SCALE GENOMIC DNA]</scope>
    <source>
        <strain evidence="1 2">DSM 44223</strain>
    </source>
</reference>
<gene>
    <name evidence="1" type="ORF">BST42_25865</name>
</gene>
<dbReference type="RefSeq" id="WP_083122540.1">
    <property type="nucleotide sequence ID" value="NZ_JACKUO010000006.1"/>
</dbReference>
<evidence type="ECO:0000313" key="2">
    <source>
        <dbReference type="Proteomes" id="UP000192534"/>
    </source>
</evidence>
<name>A0A1X0IK39_MYCRH</name>
<sequence>MSRRSLVVAVATVVAIALATLVWLHLPANTTIYAPFDVHAGIGSRAVGQNLSATVTHASITPTVTAQQSRKPYAAAGVWVVALTTLEASREPVLPHAELLVGPNTYAPTTQLLSGADLVQPGIAQQRTWAFDVPPDLMKTVPSVVMRVWGGDGRLDSRLVIDLPLADVDRLSSIVVAPSKLGAQ</sequence>
<evidence type="ECO:0000313" key="1">
    <source>
        <dbReference type="EMBL" id="ORB48313.1"/>
    </source>
</evidence>
<proteinExistence type="predicted"/>
<comment type="caution">
    <text evidence="1">The sequence shown here is derived from an EMBL/GenBank/DDBJ whole genome shotgun (WGS) entry which is preliminary data.</text>
</comment>
<accession>A0A1X0IK39</accession>
<organism evidence="1 2">
    <name type="scientific">Mycolicibacterium rhodesiae</name>
    <name type="common">Mycobacterium rhodesiae</name>
    <dbReference type="NCBI Taxonomy" id="36814"/>
    <lineage>
        <taxon>Bacteria</taxon>
        <taxon>Bacillati</taxon>
        <taxon>Actinomycetota</taxon>
        <taxon>Actinomycetes</taxon>
        <taxon>Mycobacteriales</taxon>
        <taxon>Mycobacteriaceae</taxon>
        <taxon>Mycolicibacterium</taxon>
    </lineage>
</organism>
<dbReference type="Proteomes" id="UP000192534">
    <property type="component" value="Unassembled WGS sequence"/>
</dbReference>
<dbReference type="OrthoDB" id="4761539at2"/>
<dbReference type="EMBL" id="MVIH01000020">
    <property type="protein sequence ID" value="ORB48313.1"/>
    <property type="molecule type" value="Genomic_DNA"/>
</dbReference>